<organism evidence="13 14">
    <name type="scientific">Oligella urethralis DNF00040</name>
    <dbReference type="NCBI Taxonomy" id="1401065"/>
    <lineage>
        <taxon>Bacteria</taxon>
        <taxon>Pseudomonadati</taxon>
        <taxon>Pseudomonadota</taxon>
        <taxon>Betaproteobacteria</taxon>
        <taxon>Burkholderiales</taxon>
        <taxon>Alcaligenaceae</taxon>
        <taxon>Oligella</taxon>
    </lineage>
</organism>
<evidence type="ECO:0000256" key="8">
    <source>
        <dbReference type="ARBA" id="ARBA00023136"/>
    </source>
</evidence>
<dbReference type="eggNOG" id="COG1138">
    <property type="taxonomic scope" value="Bacteria"/>
</dbReference>
<comment type="similarity">
    <text evidence="2">Belongs to the CcmF/CycK/Ccl1/NrfE/CcsA family.</text>
</comment>
<evidence type="ECO:0000313" key="13">
    <source>
        <dbReference type="EMBL" id="KGF29723.1"/>
    </source>
</evidence>
<dbReference type="InterPro" id="IPR032523">
    <property type="entry name" value="CcmF_C"/>
</dbReference>
<dbReference type="InterPro" id="IPR003568">
    <property type="entry name" value="Cyt_c_biogenesis_CcmF"/>
</dbReference>
<keyword evidence="5 10" id="KW-0812">Transmembrane</keyword>
<evidence type="ECO:0000256" key="5">
    <source>
        <dbReference type="ARBA" id="ARBA00022692"/>
    </source>
</evidence>
<feature type="transmembrane region" description="Helical" evidence="10">
    <location>
        <begin position="491"/>
        <end position="511"/>
    </location>
</feature>
<dbReference type="GO" id="GO:0020037">
    <property type="term" value="F:heme binding"/>
    <property type="evidence" value="ECO:0007669"/>
    <property type="project" value="InterPro"/>
</dbReference>
<evidence type="ECO:0000256" key="3">
    <source>
        <dbReference type="ARBA" id="ARBA00022475"/>
    </source>
</evidence>
<feature type="transmembrane region" description="Helical" evidence="10">
    <location>
        <begin position="209"/>
        <end position="229"/>
    </location>
</feature>
<comment type="subcellular location">
    <subcellularLocation>
        <location evidence="1">Cell inner membrane</location>
        <topology evidence="1">Multi-pass membrane protein</topology>
    </subcellularLocation>
</comment>
<dbReference type="GO" id="GO:0017004">
    <property type="term" value="P:cytochrome complex assembly"/>
    <property type="evidence" value="ECO:0007669"/>
    <property type="project" value="UniProtKB-KW"/>
</dbReference>
<dbReference type="Pfam" id="PF01578">
    <property type="entry name" value="Cytochrom_C_asm"/>
    <property type="match status" value="1"/>
</dbReference>
<dbReference type="OrthoDB" id="9761451at2"/>
<feature type="transmembrane region" description="Helical" evidence="10">
    <location>
        <begin position="41"/>
        <end position="62"/>
    </location>
</feature>
<sequence>MIWVNLGSFALLLGFMFSLFAAVAAFYAAAKRQALMPLVRLSGSLTNLLVLIAFIALIVVLVNDLFYVRYVAQHSNSQLPVFYKISAAWGGHEGSLLFWALLLGIWNQVFLRWARALSASMALNALGVLSAVMSGFLLFILAGSSPFELIEPAPPEGADLNPLLQDIGLVIHPPFLYLGYVGTTHVFALSLAALISGDAGRAWAASCRPWALAAWGFLSIGILIGSMWAYYELGWGGWWFWDPVENASLMPWFCLTALIHCLLVAEKRQVFRHWSILLSIASFALALLGTFLVRSGVLTSVHAFASDATRGVAILIFLCVVIGAALTLYAWRAPKLQENAQGFALFSRESLLLLNNVLLVVSCVTVMVGTLFPLLTEAFQLGQFSVGAPYFESVLAPLWLLLLLLIPLAIFARWKYDSVARMSKDLIIPLVPASCIGMSMPMWWEDFSWWLGLGFTTAWWVAFASIYLLIDRMRRNQQPLWKLPLHFIGMNLGHLGLAIFVIGALAAKNYAVEYNRVIYPRQSLQIEHYEIRFMHLEGKVGPNFDSLIGHFEVWEDDKLLARLRPEKRQYFSGGEPTTETSINRGVFRDLYMSLGEMQGTDFETSPWTIRFYYKPLMNWVWAGFMMMALAALLSFKGLRRPKMNTQRQQTE</sequence>
<feature type="transmembrane region" description="Helical" evidence="10">
    <location>
        <begin position="426"/>
        <end position="444"/>
    </location>
</feature>
<evidence type="ECO:0000256" key="6">
    <source>
        <dbReference type="ARBA" id="ARBA00022748"/>
    </source>
</evidence>
<dbReference type="RefSeq" id="WP_036559962.1">
    <property type="nucleotide sequence ID" value="NZ_JRNI01000036.1"/>
</dbReference>
<keyword evidence="8 10" id="KW-0472">Membrane</keyword>
<keyword evidence="7 10" id="KW-1133">Transmembrane helix</keyword>
<feature type="transmembrane region" description="Helical" evidence="10">
    <location>
        <begin position="312"/>
        <end position="331"/>
    </location>
</feature>
<evidence type="ECO:0000256" key="4">
    <source>
        <dbReference type="ARBA" id="ARBA00022519"/>
    </source>
</evidence>
<dbReference type="NCBIfam" id="TIGR00353">
    <property type="entry name" value="nrfE"/>
    <property type="match status" value="1"/>
</dbReference>
<feature type="transmembrane region" description="Helical" evidence="10">
    <location>
        <begin position="175"/>
        <end position="197"/>
    </location>
</feature>
<dbReference type="InterPro" id="IPR003567">
    <property type="entry name" value="Cyt_c_biogenesis"/>
</dbReference>
<dbReference type="PANTHER" id="PTHR43653">
    <property type="entry name" value="CYTOCHROME C ASSEMBLY PROTEIN-RELATED"/>
    <property type="match status" value="1"/>
</dbReference>
<keyword evidence="4" id="KW-0997">Cell inner membrane</keyword>
<gene>
    <name evidence="13" type="ORF">HMPREF2130_08425</name>
</gene>
<dbReference type="Proteomes" id="UP000029629">
    <property type="component" value="Unassembled WGS sequence"/>
</dbReference>
<feature type="domain" description="Cytochrome c-type biogenesis protein CcmF C-terminal" evidence="12">
    <location>
        <begin position="315"/>
        <end position="635"/>
    </location>
</feature>
<feature type="transmembrane region" description="Helical" evidence="10">
    <location>
        <begin position="121"/>
        <end position="142"/>
    </location>
</feature>
<feature type="transmembrane region" description="Helical" evidence="10">
    <location>
        <begin position="394"/>
        <end position="414"/>
    </location>
</feature>
<dbReference type="PANTHER" id="PTHR43653:SF1">
    <property type="entry name" value="CYTOCHROME C-TYPE BIOGENESIS PROTEIN CCMF"/>
    <property type="match status" value="1"/>
</dbReference>
<evidence type="ECO:0000256" key="10">
    <source>
        <dbReference type="SAM" id="Phobius"/>
    </source>
</evidence>
<feature type="transmembrane region" description="Helical" evidence="10">
    <location>
        <begin position="96"/>
        <end position="114"/>
    </location>
</feature>
<feature type="domain" description="Cytochrome c assembly protein" evidence="11">
    <location>
        <begin position="89"/>
        <end position="295"/>
    </location>
</feature>
<feature type="transmembrane region" description="Helical" evidence="10">
    <location>
        <begin position="274"/>
        <end position="292"/>
    </location>
</feature>
<reference evidence="13 14" key="1">
    <citation type="submission" date="2014-07" db="EMBL/GenBank/DDBJ databases">
        <authorList>
            <person name="McCorrison J."/>
            <person name="Sanka R."/>
            <person name="Torralba M."/>
            <person name="Gillis M."/>
            <person name="Haft D.H."/>
            <person name="Methe B."/>
            <person name="Sutton G."/>
            <person name="Nelson K.E."/>
        </authorList>
    </citation>
    <scope>NUCLEOTIDE SEQUENCE [LARGE SCALE GENOMIC DNA]</scope>
    <source>
        <strain evidence="13 14">DNF00040</strain>
    </source>
</reference>
<dbReference type="AlphaFoldDB" id="A0A095Z4X6"/>
<dbReference type="PRINTS" id="PR01411">
    <property type="entry name" value="CCMFBIOGNSIS"/>
</dbReference>
<keyword evidence="6" id="KW-0201">Cytochrome c-type biogenesis</keyword>
<keyword evidence="14" id="KW-1185">Reference proteome</keyword>
<dbReference type="NCBIfam" id="NF007691">
    <property type="entry name" value="PRK10369.1"/>
    <property type="match status" value="1"/>
</dbReference>
<comment type="function">
    <text evidence="9">Required for the biogenesis of c-type cytochromes. Possible subunit of a heme lyase.</text>
</comment>
<dbReference type="InterPro" id="IPR002541">
    <property type="entry name" value="Cyt_c_assembly"/>
</dbReference>
<dbReference type="Pfam" id="PF16327">
    <property type="entry name" value="CcmF_C"/>
    <property type="match status" value="1"/>
</dbReference>
<feature type="transmembrane region" description="Helical" evidence="10">
    <location>
        <begin position="6"/>
        <end position="29"/>
    </location>
</feature>
<feature type="transmembrane region" description="Helical" evidence="10">
    <location>
        <begin position="450"/>
        <end position="470"/>
    </location>
</feature>
<evidence type="ECO:0000256" key="7">
    <source>
        <dbReference type="ARBA" id="ARBA00022989"/>
    </source>
</evidence>
<feature type="transmembrane region" description="Helical" evidence="10">
    <location>
        <begin position="619"/>
        <end position="638"/>
    </location>
</feature>
<name>A0A095Z4X6_9BURK</name>
<dbReference type="GO" id="GO:0015232">
    <property type="term" value="F:heme transmembrane transporter activity"/>
    <property type="evidence" value="ECO:0007669"/>
    <property type="project" value="InterPro"/>
</dbReference>
<evidence type="ECO:0000256" key="1">
    <source>
        <dbReference type="ARBA" id="ARBA00004429"/>
    </source>
</evidence>
<evidence type="ECO:0000313" key="14">
    <source>
        <dbReference type="Proteomes" id="UP000029629"/>
    </source>
</evidence>
<proteinExistence type="inferred from homology"/>
<keyword evidence="3" id="KW-1003">Cell membrane</keyword>
<evidence type="ECO:0000256" key="2">
    <source>
        <dbReference type="ARBA" id="ARBA00009186"/>
    </source>
</evidence>
<evidence type="ECO:0008006" key="15">
    <source>
        <dbReference type="Google" id="ProtNLM"/>
    </source>
</evidence>
<feature type="transmembrane region" description="Helical" evidence="10">
    <location>
        <begin position="352"/>
        <end position="374"/>
    </location>
</feature>
<evidence type="ECO:0000259" key="11">
    <source>
        <dbReference type="Pfam" id="PF01578"/>
    </source>
</evidence>
<evidence type="ECO:0000259" key="12">
    <source>
        <dbReference type="Pfam" id="PF16327"/>
    </source>
</evidence>
<dbReference type="GO" id="GO:0005886">
    <property type="term" value="C:plasma membrane"/>
    <property type="evidence" value="ECO:0007669"/>
    <property type="project" value="UniProtKB-SubCell"/>
</dbReference>
<accession>A0A095Z4X6</accession>
<comment type="caution">
    <text evidence="13">The sequence shown here is derived from an EMBL/GenBank/DDBJ whole genome shotgun (WGS) entry which is preliminary data.</text>
</comment>
<feature type="transmembrane region" description="Helical" evidence="10">
    <location>
        <begin position="249"/>
        <end position="265"/>
    </location>
</feature>
<evidence type="ECO:0000256" key="9">
    <source>
        <dbReference type="ARBA" id="ARBA00037230"/>
    </source>
</evidence>
<dbReference type="PRINTS" id="PR01410">
    <property type="entry name" value="CCBIOGENESIS"/>
</dbReference>
<dbReference type="EMBL" id="JRNI01000036">
    <property type="protein sequence ID" value="KGF29723.1"/>
    <property type="molecule type" value="Genomic_DNA"/>
</dbReference>
<protein>
    <recommendedName>
        <fullName evidence="15">Cytochrome C biogenesis protein CcmF</fullName>
    </recommendedName>
</protein>